<evidence type="ECO:0000259" key="2">
    <source>
        <dbReference type="PROSITE" id="PS51782"/>
    </source>
</evidence>
<reference evidence="3 4" key="1">
    <citation type="submission" date="2016-04" db="EMBL/GenBank/DDBJ databases">
        <title>Complete genome sequence of Bacillus oceanisediminis strain 2691.</title>
        <authorList>
            <person name="Jeong H."/>
            <person name="Kim H.J."/>
            <person name="Lee D.-W."/>
        </authorList>
    </citation>
    <scope>NUCLEOTIDE SEQUENCE [LARGE SCALE GENOMIC DNA]</scope>
    <source>
        <strain evidence="3 4">2691</strain>
    </source>
</reference>
<dbReference type="KEGG" id="bon:A361_10895"/>
<proteinExistence type="predicted"/>
<name>A0A160MA70_9BACI</name>
<accession>A0A160MA70</accession>
<dbReference type="Pfam" id="PF01476">
    <property type="entry name" value="LysM"/>
    <property type="match status" value="1"/>
</dbReference>
<protein>
    <recommendedName>
        <fullName evidence="2">LysM domain-containing protein</fullName>
    </recommendedName>
</protein>
<dbReference type="RefSeq" id="WP_019381943.1">
    <property type="nucleotide sequence ID" value="NZ_CP015506.1"/>
</dbReference>
<feature type="compositionally biased region" description="Basic residues" evidence="1">
    <location>
        <begin position="146"/>
        <end position="155"/>
    </location>
</feature>
<dbReference type="SUPFAM" id="SSF54106">
    <property type="entry name" value="LysM domain"/>
    <property type="match status" value="1"/>
</dbReference>
<dbReference type="Gene3D" id="3.10.350.10">
    <property type="entry name" value="LysM domain"/>
    <property type="match status" value="1"/>
</dbReference>
<gene>
    <name evidence="3" type="ORF">A361_10895</name>
</gene>
<evidence type="ECO:0000256" key="1">
    <source>
        <dbReference type="SAM" id="MobiDB-lite"/>
    </source>
</evidence>
<dbReference type="InterPro" id="IPR052196">
    <property type="entry name" value="Bact_Kbp"/>
</dbReference>
<dbReference type="PANTHER" id="PTHR34700">
    <property type="entry name" value="POTASSIUM BINDING PROTEIN KBP"/>
    <property type="match status" value="1"/>
</dbReference>
<dbReference type="eggNOG" id="COG1652">
    <property type="taxonomic scope" value="Bacteria"/>
</dbReference>
<sequence length="218" mass="24851">MGAIQFWLSQGNTRFQLPVNPESLRINSPFGYEDVSVTGLGEYSVPHERGLKEFSLGSFFPAEYNPVYCETTQLLRPSDYVNHLEKWRDSRKPFRLTVTGTNINILVTLRAFSYDVERAGHIGDVFFEMSLKEHREIKVRTTKLVKNKAPVKRSPSRPAASKPPAPKTYTVRSGDSLWKISAKYYGSGVKWRTIYNANKKVIGKNPHLIYQGQKLVIP</sequence>
<dbReference type="SMART" id="SM00257">
    <property type="entry name" value="LysM"/>
    <property type="match status" value="1"/>
</dbReference>
<dbReference type="STRING" id="1196031.A361_10895"/>
<dbReference type="InterPro" id="IPR018392">
    <property type="entry name" value="LysM"/>
</dbReference>
<dbReference type="InterPro" id="IPR036779">
    <property type="entry name" value="LysM_dom_sf"/>
</dbReference>
<dbReference type="EMBL" id="CP015506">
    <property type="protein sequence ID" value="AND39622.1"/>
    <property type="molecule type" value="Genomic_DNA"/>
</dbReference>
<organism evidence="3 4">
    <name type="scientific">Cytobacillus oceanisediminis 2691</name>
    <dbReference type="NCBI Taxonomy" id="1196031"/>
    <lineage>
        <taxon>Bacteria</taxon>
        <taxon>Bacillati</taxon>
        <taxon>Bacillota</taxon>
        <taxon>Bacilli</taxon>
        <taxon>Bacillales</taxon>
        <taxon>Bacillaceae</taxon>
        <taxon>Cytobacillus</taxon>
    </lineage>
</organism>
<dbReference type="CDD" id="cd00118">
    <property type="entry name" value="LysM"/>
    <property type="match status" value="1"/>
</dbReference>
<feature type="domain" description="LysM" evidence="2">
    <location>
        <begin position="167"/>
        <end position="217"/>
    </location>
</feature>
<dbReference type="AlphaFoldDB" id="A0A160MA70"/>
<evidence type="ECO:0000313" key="3">
    <source>
        <dbReference type="EMBL" id="AND39622.1"/>
    </source>
</evidence>
<feature type="region of interest" description="Disordered" evidence="1">
    <location>
        <begin position="146"/>
        <end position="168"/>
    </location>
</feature>
<dbReference type="PROSITE" id="PS51782">
    <property type="entry name" value="LYSM"/>
    <property type="match status" value="1"/>
</dbReference>
<evidence type="ECO:0000313" key="4">
    <source>
        <dbReference type="Proteomes" id="UP000077856"/>
    </source>
</evidence>
<dbReference type="PANTHER" id="PTHR34700:SF4">
    <property type="entry name" value="PHAGE-LIKE ELEMENT PBSX PROTEIN XKDP"/>
    <property type="match status" value="1"/>
</dbReference>
<dbReference type="Proteomes" id="UP000077856">
    <property type="component" value="Chromosome"/>
</dbReference>